<keyword evidence="5" id="KW-1185">Reference proteome</keyword>
<evidence type="ECO:0000313" key="5">
    <source>
        <dbReference type="Proteomes" id="UP000247702"/>
    </source>
</evidence>
<keyword evidence="2" id="KW-1133">Transmembrane helix</keyword>
<gene>
    <name evidence="4" type="ORF">RCL2_002716200</name>
    <name evidence="3" type="ORF">RclHR1_22380001</name>
</gene>
<dbReference type="EMBL" id="BEXD01001378">
    <property type="protein sequence ID" value="GBB93824.1"/>
    <property type="molecule type" value="Genomic_DNA"/>
</dbReference>
<dbReference type="AlphaFoldDB" id="A0A2Z6R7U2"/>
<keyword evidence="2" id="KW-0472">Membrane</keyword>
<name>A0A2Z6R7U2_9GLOM</name>
<feature type="transmembrane region" description="Helical" evidence="2">
    <location>
        <begin position="63"/>
        <end position="86"/>
    </location>
</feature>
<organism evidence="3 5">
    <name type="scientific">Rhizophagus clarus</name>
    <dbReference type="NCBI Taxonomy" id="94130"/>
    <lineage>
        <taxon>Eukaryota</taxon>
        <taxon>Fungi</taxon>
        <taxon>Fungi incertae sedis</taxon>
        <taxon>Mucoromycota</taxon>
        <taxon>Glomeromycotina</taxon>
        <taxon>Glomeromycetes</taxon>
        <taxon>Glomerales</taxon>
        <taxon>Glomeraceae</taxon>
        <taxon>Rhizophagus</taxon>
    </lineage>
</organism>
<evidence type="ECO:0000313" key="4">
    <source>
        <dbReference type="EMBL" id="GET00719.1"/>
    </source>
</evidence>
<accession>A0A2Z6R7U2</accession>
<protein>
    <submittedName>
        <fullName evidence="3">Uncharacterized protein</fullName>
    </submittedName>
</protein>
<evidence type="ECO:0000256" key="2">
    <source>
        <dbReference type="SAM" id="Phobius"/>
    </source>
</evidence>
<dbReference type="Proteomes" id="UP000615446">
    <property type="component" value="Unassembled WGS sequence"/>
</dbReference>
<reference evidence="3 5" key="1">
    <citation type="submission" date="2017-11" db="EMBL/GenBank/DDBJ databases">
        <title>The genome of Rhizophagus clarus HR1 reveals common genetic basis of auxotrophy among arbuscular mycorrhizal fungi.</title>
        <authorList>
            <person name="Kobayashi Y."/>
        </authorList>
    </citation>
    <scope>NUCLEOTIDE SEQUENCE [LARGE SCALE GENOMIC DNA]</scope>
    <source>
        <strain evidence="3 5">HR1</strain>
    </source>
</reference>
<reference evidence="4" key="2">
    <citation type="submission" date="2019-10" db="EMBL/GenBank/DDBJ databases">
        <title>Conservation and host-specific expression of non-tandemly repeated heterogenous ribosome RNA gene in arbuscular mycorrhizal fungi.</title>
        <authorList>
            <person name="Maeda T."/>
            <person name="Kobayashi Y."/>
            <person name="Nakagawa T."/>
            <person name="Ezawa T."/>
            <person name="Yamaguchi K."/>
            <person name="Bino T."/>
            <person name="Nishimoto Y."/>
            <person name="Shigenobu S."/>
            <person name="Kawaguchi M."/>
        </authorList>
    </citation>
    <scope>NUCLEOTIDE SEQUENCE</scope>
    <source>
        <strain evidence="4">HR1</strain>
    </source>
</reference>
<keyword evidence="2" id="KW-0812">Transmembrane</keyword>
<dbReference type="EMBL" id="BLAL01000288">
    <property type="protein sequence ID" value="GET00719.1"/>
    <property type="molecule type" value="Genomic_DNA"/>
</dbReference>
<proteinExistence type="predicted"/>
<evidence type="ECO:0000313" key="3">
    <source>
        <dbReference type="EMBL" id="GBB93824.1"/>
    </source>
</evidence>
<sequence>MEVFTDNFLQKCGQIMIGLPASFFQKSLDDQTAILINNFGKNTHPYSMDYPSITKHLLDPASVIFLVVNAGLKVGLSALYSTFVLIDTLMEKNLMSITSNIPCDMKDIIVQDTNNNLSRNIPEVPPTLTPDKTKSTPSSKSGQDKTESHQQSNQTKTVKDQPHQVWAPQSRTI</sequence>
<dbReference type="Proteomes" id="UP000247702">
    <property type="component" value="Unassembled WGS sequence"/>
</dbReference>
<comment type="caution">
    <text evidence="3">The sequence shown here is derived from an EMBL/GenBank/DDBJ whole genome shotgun (WGS) entry which is preliminary data.</text>
</comment>
<evidence type="ECO:0000256" key="1">
    <source>
        <dbReference type="SAM" id="MobiDB-lite"/>
    </source>
</evidence>
<feature type="region of interest" description="Disordered" evidence="1">
    <location>
        <begin position="116"/>
        <end position="173"/>
    </location>
</feature>